<name>A0A0R0D910_9GAMM</name>
<proteinExistence type="predicted"/>
<dbReference type="AlphaFoldDB" id="A0A0R0D910"/>
<evidence type="ECO:0000313" key="1">
    <source>
        <dbReference type="EMBL" id="KRG78845.1"/>
    </source>
</evidence>
<keyword evidence="2" id="KW-1185">Reference proteome</keyword>
<gene>
    <name evidence="1" type="ORF">ABB30_02050</name>
</gene>
<accession>A0A0R0D910</accession>
<dbReference type="Proteomes" id="UP000050956">
    <property type="component" value="Unassembled WGS sequence"/>
</dbReference>
<sequence length="61" mass="6830">MAHTYLDVGHVAEARDDLAARLVENIDQALAVASRTDNAFDGRRHMYLPSKFAVSAESWIR</sequence>
<dbReference type="PATRIC" id="fig|336566.3.peg.2818"/>
<comment type="caution">
    <text evidence="1">The sequence shown here is derived from an EMBL/GenBank/DDBJ whole genome shotgun (WGS) entry which is preliminary data.</text>
</comment>
<evidence type="ECO:0000313" key="2">
    <source>
        <dbReference type="Proteomes" id="UP000050956"/>
    </source>
</evidence>
<organism evidence="1 2">
    <name type="scientific">Stenotrophomonas ginsengisoli</name>
    <dbReference type="NCBI Taxonomy" id="336566"/>
    <lineage>
        <taxon>Bacteria</taxon>
        <taxon>Pseudomonadati</taxon>
        <taxon>Pseudomonadota</taxon>
        <taxon>Gammaproteobacteria</taxon>
        <taxon>Lysobacterales</taxon>
        <taxon>Lysobacteraceae</taxon>
        <taxon>Stenotrophomonas</taxon>
    </lineage>
</organism>
<protein>
    <submittedName>
        <fullName evidence="1">Uncharacterized protein</fullName>
    </submittedName>
</protein>
<reference evidence="1 2" key="1">
    <citation type="submission" date="2015-05" db="EMBL/GenBank/DDBJ databases">
        <title>Genome sequencing and analysis of members of genus Stenotrophomonas.</title>
        <authorList>
            <person name="Patil P.P."/>
            <person name="Midha S."/>
            <person name="Patil P.B."/>
        </authorList>
    </citation>
    <scope>NUCLEOTIDE SEQUENCE [LARGE SCALE GENOMIC DNA]</scope>
    <source>
        <strain evidence="1 2">DSM 24757</strain>
    </source>
</reference>
<dbReference type="EMBL" id="LDJM01000007">
    <property type="protein sequence ID" value="KRG78845.1"/>
    <property type="molecule type" value="Genomic_DNA"/>
</dbReference>